<keyword evidence="5" id="KW-1185">Reference proteome</keyword>
<dbReference type="SUPFAM" id="SSF55729">
    <property type="entry name" value="Acyl-CoA N-acyltransferases (Nat)"/>
    <property type="match status" value="1"/>
</dbReference>
<evidence type="ECO:0000256" key="2">
    <source>
        <dbReference type="ARBA" id="ARBA00023315"/>
    </source>
</evidence>
<evidence type="ECO:0000256" key="1">
    <source>
        <dbReference type="ARBA" id="ARBA00022679"/>
    </source>
</evidence>
<dbReference type="PROSITE" id="PS51186">
    <property type="entry name" value="GNAT"/>
    <property type="match status" value="1"/>
</dbReference>
<dbReference type="InterPro" id="IPR000182">
    <property type="entry name" value="GNAT_dom"/>
</dbReference>
<keyword evidence="2 4" id="KW-0012">Acyltransferase</keyword>
<dbReference type="RefSeq" id="WP_378588771.1">
    <property type="nucleotide sequence ID" value="NZ_JBHSKD010000007.1"/>
</dbReference>
<organism evidence="4 5">
    <name type="scientific">Nocardioides taihuensis</name>
    <dbReference type="NCBI Taxonomy" id="1835606"/>
    <lineage>
        <taxon>Bacteria</taxon>
        <taxon>Bacillati</taxon>
        <taxon>Actinomycetota</taxon>
        <taxon>Actinomycetes</taxon>
        <taxon>Propionibacteriales</taxon>
        <taxon>Nocardioidaceae</taxon>
        <taxon>Nocardioides</taxon>
    </lineage>
</organism>
<reference evidence="5" key="1">
    <citation type="journal article" date="2019" name="Int. J. Syst. Evol. Microbiol.">
        <title>The Global Catalogue of Microorganisms (GCM) 10K type strain sequencing project: providing services to taxonomists for standard genome sequencing and annotation.</title>
        <authorList>
            <consortium name="The Broad Institute Genomics Platform"/>
            <consortium name="The Broad Institute Genome Sequencing Center for Infectious Disease"/>
            <person name="Wu L."/>
            <person name="Ma J."/>
        </authorList>
    </citation>
    <scope>NUCLEOTIDE SEQUENCE [LARGE SCALE GENOMIC DNA]</scope>
    <source>
        <strain evidence="5">DFY41</strain>
    </source>
</reference>
<protein>
    <submittedName>
        <fullName evidence="4">GNAT family N-acetyltransferase</fullName>
        <ecNumber evidence="4">2.3.-.-</ecNumber>
    </submittedName>
</protein>
<sequence length="170" mass="18578">MTPQHPPSEVTLRPMTAADVPAVVAVQQPGAVAALVDVFPQDEHPFPRDEVARRWVEELGTPGIDCSVVEEDGALVGFAASRGDELFHLGVAVERWGSGVAQAAHDALLARMRDAGVEVAWLRVFEGNARGRRFYERLGWVATGERSRSTFPPRPVLLRYELPLSRRGSG</sequence>
<accession>A0ABW0BGN0</accession>
<gene>
    <name evidence="4" type="ORF">ACFPGP_07140</name>
</gene>
<comment type="caution">
    <text evidence="4">The sequence shown here is derived from an EMBL/GenBank/DDBJ whole genome shotgun (WGS) entry which is preliminary data.</text>
</comment>
<dbReference type="GO" id="GO:0016746">
    <property type="term" value="F:acyltransferase activity"/>
    <property type="evidence" value="ECO:0007669"/>
    <property type="project" value="UniProtKB-KW"/>
</dbReference>
<dbReference type="EMBL" id="JBHSKD010000007">
    <property type="protein sequence ID" value="MFC5176440.1"/>
    <property type="molecule type" value="Genomic_DNA"/>
</dbReference>
<dbReference type="PANTHER" id="PTHR43877">
    <property type="entry name" value="AMINOALKYLPHOSPHONATE N-ACETYLTRANSFERASE-RELATED-RELATED"/>
    <property type="match status" value="1"/>
</dbReference>
<proteinExistence type="predicted"/>
<evidence type="ECO:0000313" key="4">
    <source>
        <dbReference type="EMBL" id="MFC5176440.1"/>
    </source>
</evidence>
<evidence type="ECO:0000259" key="3">
    <source>
        <dbReference type="PROSITE" id="PS51186"/>
    </source>
</evidence>
<keyword evidence="1 4" id="KW-0808">Transferase</keyword>
<evidence type="ECO:0000313" key="5">
    <source>
        <dbReference type="Proteomes" id="UP001596087"/>
    </source>
</evidence>
<dbReference type="CDD" id="cd04301">
    <property type="entry name" value="NAT_SF"/>
    <property type="match status" value="1"/>
</dbReference>
<name>A0ABW0BGN0_9ACTN</name>
<feature type="domain" description="N-acetyltransferase" evidence="3">
    <location>
        <begin position="10"/>
        <end position="163"/>
    </location>
</feature>
<dbReference type="Proteomes" id="UP001596087">
    <property type="component" value="Unassembled WGS sequence"/>
</dbReference>
<dbReference type="InterPro" id="IPR016181">
    <property type="entry name" value="Acyl_CoA_acyltransferase"/>
</dbReference>
<dbReference type="InterPro" id="IPR050832">
    <property type="entry name" value="Bact_Acetyltransf"/>
</dbReference>
<dbReference type="EC" id="2.3.-.-" evidence="4"/>
<dbReference type="Pfam" id="PF00583">
    <property type="entry name" value="Acetyltransf_1"/>
    <property type="match status" value="1"/>
</dbReference>
<dbReference type="Gene3D" id="3.40.630.30">
    <property type="match status" value="1"/>
</dbReference>